<name>F9PF42_9STRE</name>
<feature type="compositionally biased region" description="Basic and acidic residues" evidence="6">
    <location>
        <begin position="104"/>
        <end position="120"/>
    </location>
</feature>
<dbReference type="InterPro" id="IPR035940">
    <property type="entry name" value="CAP_sf"/>
</dbReference>
<evidence type="ECO:0000256" key="3">
    <source>
        <dbReference type="ARBA" id="ARBA00022729"/>
    </source>
</evidence>
<dbReference type="PATRIC" id="fig|997830.4.peg.1341"/>
<evidence type="ECO:0000256" key="2">
    <source>
        <dbReference type="ARBA" id="ARBA00022525"/>
    </source>
</evidence>
<keyword evidence="7" id="KW-0472">Membrane</keyword>
<dbReference type="AlphaFoldDB" id="F9PF42"/>
<evidence type="ECO:0000259" key="9">
    <source>
        <dbReference type="PROSITE" id="PS50847"/>
    </source>
</evidence>
<accession>F9PF42</accession>
<reference evidence="10 11" key="1">
    <citation type="submission" date="2011-07" db="EMBL/GenBank/DDBJ databases">
        <authorList>
            <person name="Harkins D.M."/>
            <person name="Madupu R."/>
            <person name="Durkin A.S."/>
            <person name="Torralba M."/>
            <person name="Methe B."/>
            <person name="Sutton G.G."/>
            <person name="Nelson K.E."/>
        </authorList>
    </citation>
    <scope>NUCLEOTIDE SEQUENCE [LARGE SCALE GENOMIC DNA]</scope>
    <source>
        <strain evidence="10 11">X</strain>
    </source>
</reference>
<dbReference type="InterPro" id="IPR019931">
    <property type="entry name" value="LPXTG_anchor"/>
</dbReference>
<keyword evidence="5" id="KW-0175">Coiled coil</keyword>
<feature type="domain" description="Gram-positive cocci surface proteins LPxTG" evidence="9">
    <location>
        <begin position="746"/>
        <end position="785"/>
    </location>
</feature>
<dbReference type="EMBL" id="AFUQ01000012">
    <property type="protein sequence ID" value="EGV11804.1"/>
    <property type="molecule type" value="Genomic_DNA"/>
</dbReference>
<keyword evidence="2" id="KW-0964">Secreted</keyword>
<sequence>MKYKKFLSSFTLATALLAASAINQEVQANEKPVDAKEKAVTPSSSEKQITDAQKEVKKAQASVDEKASKEAEAKKDLAKADKKVAETKESINIAKNADAIIEEESKVASEKSAEKTEADKALANAESTATAAKSAATAAKEASQSANEKRDAKAAEVKAKQAELDGMTDESLKNQISNTEKEVKKAEQSLQEQTKAASEVANKIAEKQKELDNYKPTVLKNVLNPEEQGHKAPASEDDYDYNKKYRPRDAAGKPLMENVDFQGVREVEEEATEEMKRFTKALADYNANPYDEVNHKYKTRPTFKFVVDNRKLTEAFLELANELRRANGVTRDFVLDETYLKYAEARANEMATNGILNHDTKLPHPDGEDFFAENVGRSDLRPRTDGGPKFVEVKNGQTIYHFDQIMSYKQFAYQSLLDWYSDFTNIFGIDYDHRKVLLVPVGGRAGIAQGTVEGKDPNSIYHAFETVPYGDGTADEYKSNFYAFKDDDKLHPTFYGKRMKFLPEHHFVYVEKTVIDKSADLKAELASLKAEKADKDAKKVAAETKKADLLVALDKLNKQANNLSSSREQVKKDLEQAKSDLATLTADAKAKADLVATKSQEATKASQNLKALQAKVAELATAIKNAEEKRDKAKALKGQASALETTLKQAETDKANAQKVSDQAEAELKLAQAALAEAKAKLQALLDVLEAENMLKVAEKDGMIIGVPKNAPIQDPLPEFDLRKLADKPQGAVANKPGEKASTKALPNTGTNSGVDGQTTLFGVYGLLASIGLAGIVTRRRRQGE</sequence>
<evidence type="ECO:0000256" key="4">
    <source>
        <dbReference type="ARBA" id="ARBA00023088"/>
    </source>
</evidence>
<proteinExistence type="predicted"/>
<feature type="region of interest" description="Disordered" evidence="6">
    <location>
        <begin position="731"/>
        <end position="752"/>
    </location>
</feature>
<gene>
    <name evidence="10" type="ORF">HMPREF1124_1689</name>
</gene>
<evidence type="ECO:0000313" key="11">
    <source>
        <dbReference type="Proteomes" id="UP000003399"/>
    </source>
</evidence>
<feature type="compositionally biased region" description="Low complexity" evidence="6">
    <location>
        <begin position="121"/>
        <end position="146"/>
    </location>
</feature>
<evidence type="ECO:0000256" key="5">
    <source>
        <dbReference type="SAM" id="Coils"/>
    </source>
</evidence>
<evidence type="ECO:0000256" key="1">
    <source>
        <dbReference type="ARBA" id="ARBA00022512"/>
    </source>
</evidence>
<feature type="compositionally biased region" description="Basic and acidic residues" evidence="6">
    <location>
        <begin position="147"/>
        <end position="163"/>
    </location>
</feature>
<evidence type="ECO:0000256" key="7">
    <source>
        <dbReference type="SAM" id="Phobius"/>
    </source>
</evidence>
<dbReference type="eggNOG" id="ENOG50304BC">
    <property type="taxonomic scope" value="Bacteria"/>
</dbReference>
<dbReference type="SUPFAM" id="SSF55797">
    <property type="entry name" value="PR-1-like"/>
    <property type="match status" value="1"/>
</dbReference>
<feature type="region of interest" description="Disordered" evidence="6">
    <location>
        <begin position="28"/>
        <end position="75"/>
    </location>
</feature>
<dbReference type="PANTHER" id="PTHR23159:SF60">
    <property type="entry name" value="SPINDLE ASSEMBLY ABNORMAL PROTEIN 4"/>
    <property type="match status" value="1"/>
</dbReference>
<organism evidence="10 11">
    <name type="scientific">Streptococcus infantis X</name>
    <dbReference type="NCBI Taxonomy" id="997830"/>
    <lineage>
        <taxon>Bacteria</taxon>
        <taxon>Bacillati</taxon>
        <taxon>Bacillota</taxon>
        <taxon>Bacilli</taxon>
        <taxon>Lactobacillales</taxon>
        <taxon>Streptococcaceae</taxon>
        <taxon>Streptococcus</taxon>
    </lineage>
</organism>
<feature type="chain" id="PRO_5003385253" evidence="8">
    <location>
        <begin position="29"/>
        <end position="785"/>
    </location>
</feature>
<feature type="signal peptide" evidence="8">
    <location>
        <begin position="1"/>
        <end position="28"/>
    </location>
</feature>
<keyword evidence="1" id="KW-0134">Cell wall</keyword>
<dbReference type="PANTHER" id="PTHR23159">
    <property type="entry name" value="CENTROSOMAL PROTEIN 2"/>
    <property type="match status" value="1"/>
</dbReference>
<feature type="region of interest" description="Disordered" evidence="6">
    <location>
        <begin position="104"/>
        <end position="208"/>
    </location>
</feature>
<evidence type="ECO:0000256" key="6">
    <source>
        <dbReference type="SAM" id="MobiDB-lite"/>
    </source>
</evidence>
<feature type="transmembrane region" description="Helical" evidence="7">
    <location>
        <begin position="761"/>
        <end position="778"/>
    </location>
</feature>
<keyword evidence="7" id="KW-1133">Transmembrane helix</keyword>
<evidence type="ECO:0000256" key="8">
    <source>
        <dbReference type="SAM" id="SignalP"/>
    </source>
</evidence>
<comment type="caution">
    <text evidence="10">The sequence shown here is derived from an EMBL/GenBank/DDBJ whole genome shotgun (WGS) entry which is preliminary data.</text>
</comment>
<dbReference type="Proteomes" id="UP000003399">
    <property type="component" value="Unassembled WGS sequence"/>
</dbReference>
<keyword evidence="7" id="KW-0812">Transmembrane</keyword>
<protein>
    <submittedName>
        <fullName evidence="10">Conserved domain protein</fullName>
    </submittedName>
</protein>
<feature type="coiled-coil region" evidence="5">
    <location>
        <begin position="518"/>
        <end position="695"/>
    </location>
</feature>
<feature type="compositionally biased region" description="Basic and acidic residues" evidence="6">
    <location>
        <begin position="48"/>
        <end position="75"/>
    </location>
</feature>
<keyword evidence="3 8" id="KW-0732">Signal</keyword>
<keyword evidence="4" id="KW-0572">Peptidoglycan-anchor</keyword>
<dbReference type="PROSITE" id="PS50847">
    <property type="entry name" value="GRAM_POS_ANCHORING"/>
    <property type="match status" value="1"/>
</dbReference>
<evidence type="ECO:0000313" key="10">
    <source>
        <dbReference type="EMBL" id="EGV11804.1"/>
    </source>
</evidence>